<reference evidence="3" key="1">
    <citation type="journal article" date="2014" name="BMC Genomics">
        <title>Characterizing the developmental transcriptome of the oriental fruit fly, Bactrocera dorsalis (Diptera: Tephritidae) through comparative genomic analysis with Drosophila melanogaster utilizing modENCODE datasets.</title>
        <authorList>
            <person name="Geib S.M."/>
            <person name="Calla B."/>
            <person name="Hall B."/>
            <person name="Hou S."/>
            <person name="Manoukis N.C."/>
        </authorList>
    </citation>
    <scope>NUCLEOTIDE SEQUENCE</scope>
    <source>
        <strain evidence="3">Punador</strain>
    </source>
</reference>
<feature type="region of interest" description="Disordered" evidence="1">
    <location>
        <begin position="1"/>
        <end position="80"/>
    </location>
</feature>
<evidence type="ECO:0000259" key="2">
    <source>
        <dbReference type="Pfam" id="PF21107"/>
    </source>
</evidence>
<dbReference type="OrthoDB" id="10057854at2759"/>
<feature type="compositionally biased region" description="Low complexity" evidence="1">
    <location>
        <begin position="489"/>
        <end position="525"/>
    </location>
</feature>
<feature type="domain" description="STPR" evidence="2">
    <location>
        <begin position="348"/>
        <end position="414"/>
    </location>
</feature>
<feature type="compositionally biased region" description="Polar residues" evidence="1">
    <location>
        <begin position="43"/>
        <end position="59"/>
    </location>
</feature>
<evidence type="ECO:0000256" key="1">
    <source>
        <dbReference type="SAM" id="MobiDB-lite"/>
    </source>
</evidence>
<dbReference type="AlphaFoldDB" id="A0A034W1P6"/>
<dbReference type="EMBL" id="GAKP01009456">
    <property type="protein sequence ID" value="JAC49496.1"/>
    <property type="molecule type" value="Transcribed_RNA"/>
</dbReference>
<feature type="region of interest" description="Disordered" evidence="1">
    <location>
        <begin position="258"/>
        <end position="296"/>
    </location>
</feature>
<feature type="compositionally biased region" description="Low complexity" evidence="1">
    <location>
        <begin position="259"/>
        <end position="274"/>
    </location>
</feature>
<dbReference type="Pfam" id="PF21107">
    <property type="entry name" value="STPRs"/>
    <property type="match status" value="1"/>
</dbReference>
<feature type="compositionally biased region" description="Polar residues" evidence="1">
    <location>
        <begin position="440"/>
        <end position="450"/>
    </location>
</feature>
<sequence length="556" mass="61627">MFMSPATLRPALLKQEQLTPQQPQQQQSMQQGRFTHQQQQQQTILDSESNSMFPQQLYDNDQKPATASGNGTATTSSKLPQAHVPQFSTIASSLEFYQNKYMKKQELQTNNPTNNSGSVGGSNLQNDTKVIVASTSNTTFPAAAANSGSTVVTSPSSTPTQATYYPMYHNGFQLTIPPNTVPPPFTPVHFTNNTTNSGTSPTSGQVAQAGVGGAYNLLANSSITAAAAVAAVASTATQQQAIQDFPKPVRGRPRKVIFSNTGTGSNASTTNNTGDSKNGIYLLPTGTTESPEDALRQQKVSALLEQEINQMLASPQQTPRRGRGQQHSSPTGSTRGSGHKYETDEDKRRRLDKMAAHQREVRANETPEQRAVRLAKLCERARLKRAEIRATESPDERKVRLSKQAEYARMRRLRTHSRRRTEDRARELYEELKKDVDISSDGNDSNGNTKLQPQDQQQDLLQQQQQQQSQQLQQQMLHSNESSNMVNAQLQQQQQQQQQRFLALANSQAPQQQDQQQQMSASNNAYGKPPCKEYNSQPENNDMLKILEPIIVMKTK</sequence>
<organism evidence="3">
    <name type="scientific">Bactrocera dorsalis</name>
    <name type="common">Oriental fruit fly</name>
    <name type="synonym">Dacus dorsalis</name>
    <dbReference type="NCBI Taxonomy" id="27457"/>
    <lineage>
        <taxon>Eukaryota</taxon>
        <taxon>Metazoa</taxon>
        <taxon>Ecdysozoa</taxon>
        <taxon>Arthropoda</taxon>
        <taxon>Hexapoda</taxon>
        <taxon>Insecta</taxon>
        <taxon>Pterygota</taxon>
        <taxon>Neoptera</taxon>
        <taxon>Endopterygota</taxon>
        <taxon>Diptera</taxon>
        <taxon>Brachycera</taxon>
        <taxon>Muscomorpha</taxon>
        <taxon>Tephritoidea</taxon>
        <taxon>Tephritidae</taxon>
        <taxon>Bactrocera</taxon>
        <taxon>Bactrocera</taxon>
    </lineage>
</organism>
<feature type="compositionally biased region" description="Low complexity" evidence="1">
    <location>
        <begin position="15"/>
        <end position="42"/>
    </location>
</feature>
<accession>A0A034W1P6</accession>
<evidence type="ECO:0000313" key="3">
    <source>
        <dbReference type="EMBL" id="JAC49496.1"/>
    </source>
</evidence>
<feature type="compositionally biased region" description="Basic and acidic residues" evidence="1">
    <location>
        <begin position="339"/>
        <end position="349"/>
    </location>
</feature>
<name>A0A034W1P6_BACDO</name>
<protein>
    <recommendedName>
        <fullName evidence="2">STPR domain-containing protein</fullName>
    </recommendedName>
</protein>
<feature type="compositionally biased region" description="Low complexity" evidence="1">
    <location>
        <begin position="65"/>
        <end position="77"/>
    </location>
</feature>
<feature type="compositionally biased region" description="Low complexity" evidence="1">
    <location>
        <begin position="451"/>
        <end position="475"/>
    </location>
</feature>
<proteinExistence type="predicted"/>
<feature type="compositionally biased region" description="Polar residues" evidence="1">
    <location>
        <begin position="327"/>
        <end position="336"/>
    </location>
</feature>
<feature type="region of interest" description="Disordered" evidence="1">
    <location>
        <begin position="313"/>
        <end position="349"/>
    </location>
</feature>
<feature type="region of interest" description="Disordered" evidence="1">
    <location>
        <begin position="433"/>
        <end position="540"/>
    </location>
</feature>
<feature type="compositionally biased region" description="Polar residues" evidence="1">
    <location>
        <begin position="476"/>
        <end position="488"/>
    </location>
</feature>
<dbReference type="InterPro" id="IPR048998">
    <property type="entry name" value="STPR"/>
</dbReference>